<keyword evidence="1" id="KW-1133">Transmembrane helix</keyword>
<accession>A0A496PL86</accession>
<dbReference type="AlphaFoldDB" id="A0A496PL86"/>
<sequence>MSPDYVPAVIITILVVLGVIVLILVGWSNRKRRQSHVPTPASIPGTLTEPRTEVEGTYVVTTAAGDRLDRIAVHGLGLRGNALLSVGQDGVAVLREGGTNFFIPASALELVDTTSNMVGKAVEKDGIIVLRHHQDGFGFDTGFRARYHTDKAGLIQAIKTLIPAAAGATTGKEAK</sequence>
<evidence type="ECO:0000256" key="1">
    <source>
        <dbReference type="SAM" id="Phobius"/>
    </source>
</evidence>
<evidence type="ECO:0000313" key="3">
    <source>
        <dbReference type="EMBL" id="RKW71187.1"/>
    </source>
</evidence>
<gene>
    <name evidence="3" type="ORF">DWQ67_05225</name>
</gene>
<keyword evidence="1" id="KW-0812">Transmembrane</keyword>
<protein>
    <recommendedName>
        <fullName evidence="2">PH domain-containing protein</fullName>
    </recommendedName>
</protein>
<keyword evidence="1" id="KW-0472">Membrane</keyword>
<evidence type="ECO:0000313" key="4">
    <source>
        <dbReference type="Proteomes" id="UP000273119"/>
    </source>
</evidence>
<dbReference type="EMBL" id="QQXL01000002">
    <property type="protein sequence ID" value="RKW71187.1"/>
    <property type="molecule type" value="Genomic_DNA"/>
</dbReference>
<dbReference type="RefSeq" id="WP_121484522.1">
    <property type="nucleotide sequence ID" value="NZ_QQXL01000002.1"/>
</dbReference>
<comment type="caution">
    <text evidence="3">The sequence shown here is derived from an EMBL/GenBank/DDBJ whole genome shotgun (WGS) entry which is preliminary data.</text>
</comment>
<feature type="transmembrane region" description="Helical" evidence="1">
    <location>
        <begin position="6"/>
        <end position="27"/>
    </location>
</feature>
<proteinExistence type="predicted"/>
<dbReference type="InterPro" id="IPR057446">
    <property type="entry name" value="PH_bac"/>
</dbReference>
<name>A0A496PL86_9MICC</name>
<dbReference type="Pfam" id="PF25362">
    <property type="entry name" value="bPH_11"/>
    <property type="match status" value="1"/>
</dbReference>
<feature type="domain" description="PH" evidence="2">
    <location>
        <begin position="41"/>
        <end position="158"/>
    </location>
</feature>
<reference evidence="3 4" key="1">
    <citation type="submission" date="2018-07" db="EMBL/GenBank/DDBJ databases">
        <title>Arthrobacter sp. nov., isolated from raw cow's milk with high bacterial count.</title>
        <authorList>
            <person name="Hahne J."/>
            <person name="Isele D."/>
            <person name="Lipski A."/>
        </authorList>
    </citation>
    <scope>NUCLEOTIDE SEQUENCE [LARGE SCALE GENOMIC DNA]</scope>
    <source>
        <strain evidence="3 4">JZ R-183</strain>
    </source>
</reference>
<keyword evidence="4" id="KW-1185">Reference proteome</keyword>
<evidence type="ECO:0000259" key="2">
    <source>
        <dbReference type="Pfam" id="PF25362"/>
    </source>
</evidence>
<organism evidence="3 4">
    <name type="scientific">Galactobacter caseinivorans</name>
    <dbReference type="NCBI Taxonomy" id="2676123"/>
    <lineage>
        <taxon>Bacteria</taxon>
        <taxon>Bacillati</taxon>
        <taxon>Actinomycetota</taxon>
        <taxon>Actinomycetes</taxon>
        <taxon>Micrococcales</taxon>
        <taxon>Micrococcaceae</taxon>
        <taxon>Galactobacter</taxon>
    </lineage>
</organism>
<dbReference type="Proteomes" id="UP000273119">
    <property type="component" value="Unassembled WGS sequence"/>
</dbReference>